<accession>Q5NA13</accession>
<name>Q5NA13_ORYSJ</name>
<sequence>MEKEDLPKLFSCPTWPSTCLVDTFAASAVEASSSTPPAKLRSSENTAWVACRAARVHEVSFTKWKLRWWSAFSQTEMRFMNNNLDDEYTLDVLEYLDEAWAGKLVLVVITRSRSCVMDLLSRCSLAGLALCLSD</sequence>
<evidence type="ECO:0000313" key="1">
    <source>
        <dbReference type="EMBL" id="BAD81693.1"/>
    </source>
</evidence>
<reference evidence="1" key="1">
    <citation type="journal article" date="2002" name="Nature">
        <title>The genome sequence and structure of rice chromosome 1.</title>
        <authorList>
            <person name="Sasaki T."/>
            <person name="Matsumoto T."/>
            <person name="Yamamoto K."/>
            <person name="Sakata K."/>
            <person name="Baba T."/>
            <person name="Katayose Y."/>
            <person name="Wu J."/>
            <person name="Niimura Y."/>
            <person name="Cheng Z."/>
            <person name="Nagamura Y."/>
            <person name="Antonio B.A."/>
            <person name="Kanamori H."/>
            <person name="Hosokawa S."/>
            <person name="Masukawa M."/>
            <person name="Arikawa K."/>
            <person name="Chiden Y."/>
            <person name="Hayashi M."/>
            <person name="Okamoto M."/>
            <person name="Ando T."/>
            <person name="Aoki H."/>
            <person name="Arita K."/>
            <person name="Hamada M."/>
            <person name="Harada C."/>
            <person name="Hijishita S."/>
            <person name="Honda M."/>
            <person name="Ichikawa Y."/>
            <person name="Idonuma A."/>
            <person name="Iijima M."/>
            <person name="Ikeda M."/>
            <person name="Ikeno M."/>
            <person name="Itoh S."/>
            <person name="Itoh T."/>
            <person name="Itoh Y."/>
            <person name="Itoh Y."/>
            <person name="Iwabuchi A."/>
            <person name="Kamiya K."/>
            <person name="Karasawa W."/>
            <person name="Katagiri S."/>
            <person name="Kikuta A."/>
            <person name="Kobayashi N."/>
            <person name="Kono I."/>
            <person name="Machita K."/>
            <person name="Maehara T."/>
            <person name="Mizuno H."/>
            <person name="Mizubayashi T."/>
            <person name="Mukai Y."/>
            <person name="Nagasaki H."/>
            <person name="Nakashima M."/>
            <person name="Nakama Y."/>
            <person name="Nakamichi Y."/>
            <person name="Nakamura M."/>
            <person name="Namiki N."/>
            <person name="Negishi M."/>
            <person name="Ohta I."/>
            <person name="Ono N."/>
            <person name="Saji S."/>
            <person name="Sakai K."/>
            <person name="Shibata M."/>
            <person name="Shimokawa T."/>
            <person name="Shomura A."/>
            <person name="Song J."/>
            <person name="Takazaki Y."/>
            <person name="Terasawa K."/>
            <person name="Tsuji K."/>
            <person name="Waki K."/>
            <person name="Yamagata H."/>
            <person name="Yamane H."/>
            <person name="Yoshiki S."/>
            <person name="Yoshihara R."/>
            <person name="Yukawa K."/>
            <person name="Zhong H."/>
            <person name="Iwama H."/>
            <person name="Endo T."/>
            <person name="Ito H."/>
            <person name="Hahn J.H."/>
            <person name="Kim H.I."/>
            <person name="Eun M.Y."/>
            <person name="Yano M."/>
            <person name="Jiang J."/>
            <person name="Gojobori T."/>
        </authorList>
    </citation>
    <scope>NUCLEOTIDE SEQUENCE [LARGE SCALE GENOMIC DNA]</scope>
</reference>
<dbReference type="EMBL" id="AP003231">
    <property type="protein sequence ID" value="BAD81693.1"/>
    <property type="molecule type" value="Genomic_DNA"/>
</dbReference>
<protein>
    <submittedName>
        <fullName evidence="1">Uncharacterized protein P0031D11.14</fullName>
    </submittedName>
</protein>
<organism evidence="1">
    <name type="scientific">Oryza sativa subsp. japonica</name>
    <name type="common">Rice</name>
    <dbReference type="NCBI Taxonomy" id="39947"/>
    <lineage>
        <taxon>Eukaryota</taxon>
        <taxon>Viridiplantae</taxon>
        <taxon>Streptophyta</taxon>
        <taxon>Embryophyta</taxon>
        <taxon>Tracheophyta</taxon>
        <taxon>Spermatophyta</taxon>
        <taxon>Magnoliopsida</taxon>
        <taxon>Liliopsida</taxon>
        <taxon>Poales</taxon>
        <taxon>Poaceae</taxon>
        <taxon>BOP clade</taxon>
        <taxon>Oryzoideae</taxon>
        <taxon>Oryzeae</taxon>
        <taxon>Oryzinae</taxon>
        <taxon>Oryza</taxon>
        <taxon>Oryza sativa</taxon>
    </lineage>
</organism>
<gene>
    <name evidence="1" type="primary">P0031D11.14</name>
</gene>
<dbReference type="Proteomes" id="UP000817658">
    <property type="component" value="Chromosome 1"/>
</dbReference>
<proteinExistence type="predicted"/>
<dbReference type="AlphaFoldDB" id="Q5NA13"/>